<protein>
    <recommendedName>
        <fullName evidence="10">1,6-anhydro-N-acetylmuramyl-L-alanine amidase AmpD</fullName>
        <ecNumber evidence="4">3.5.1.28</ecNumber>
    </recommendedName>
    <alternativeName>
        <fullName evidence="11">N-acetylmuramoyl-L-alanine amidase</fullName>
    </alternativeName>
</protein>
<reference evidence="13" key="1">
    <citation type="submission" date="2013-08" db="EMBL/GenBank/DDBJ databases">
        <authorList>
            <person name="Mendez C."/>
            <person name="Richter M."/>
            <person name="Ferrer M."/>
            <person name="Sanchez J."/>
        </authorList>
    </citation>
    <scope>NUCLEOTIDE SEQUENCE</scope>
</reference>
<dbReference type="GO" id="GO:0005737">
    <property type="term" value="C:cytoplasm"/>
    <property type="evidence" value="ECO:0007669"/>
    <property type="project" value="UniProtKB-SubCell"/>
</dbReference>
<dbReference type="PANTHER" id="PTHR30417:SF4">
    <property type="entry name" value="1,6-ANHYDRO-N-ACETYLMURAMYL-L-ALANINE AMIDASE AMPD"/>
    <property type="match status" value="1"/>
</dbReference>
<dbReference type="AlphaFoldDB" id="T0YZN8"/>
<proteinExistence type="predicted"/>
<evidence type="ECO:0000256" key="7">
    <source>
        <dbReference type="ARBA" id="ARBA00022801"/>
    </source>
</evidence>
<sequence length="99" mass="11153">MVQFVSFNNRAWHAGVSSWRGREHCNDFSVGIELEGTDTQPYEMVQYAQLARVILSLRKAYPSLWPEGLVGHADIAPGRKTDPGPAFDWYRLQSLISAS</sequence>
<evidence type="ECO:0000256" key="4">
    <source>
        <dbReference type="ARBA" id="ARBA00011901"/>
    </source>
</evidence>
<dbReference type="GO" id="GO:0009254">
    <property type="term" value="P:peptidoglycan turnover"/>
    <property type="evidence" value="ECO:0007669"/>
    <property type="project" value="TreeGrafter"/>
</dbReference>
<evidence type="ECO:0000256" key="10">
    <source>
        <dbReference type="ARBA" id="ARBA00039257"/>
    </source>
</evidence>
<dbReference type="GO" id="GO:0008745">
    <property type="term" value="F:N-acetylmuramoyl-L-alanine amidase activity"/>
    <property type="evidence" value="ECO:0007669"/>
    <property type="project" value="UniProtKB-EC"/>
</dbReference>
<keyword evidence="8" id="KW-0862">Zinc</keyword>
<dbReference type="GO" id="GO:0046872">
    <property type="term" value="F:metal ion binding"/>
    <property type="evidence" value="ECO:0007669"/>
    <property type="project" value="UniProtKB-KW"/>
</dbReference>
<dbReference type="EMBL" id="AUZZ01008525">
    <property type="protein sequence ID" value="EQD37417.1"/>
    <property type="molecule type" value="Genomic_DNA"/>
</dbReference>
<reference evidence="13" key="2">
    <citation type="journal article" date="2014" name="ISME J.">
        <title>Microbial stratification in low pH oxic and suboxic macroscopic growths along an acid mine drainage.</title>
        <authorList>
            <person name="Mendez-Garcia C."/>
            <person name="Mesa V."/>
            <person name="Sprenger R.R."/>
            <person name="Richter M."/>
            <person name="Diez M.S."/>
            <person name="Solano J."/>
            <person name="Bargiela R."/>
            <person name="Golyshina O.V."/>
            <person name="Manteca A."/>
            <person name="Ramos J.L."/>
            <person name="Gallego J.R."/>
            <person name="Llorente I."/>
            <person name="Martins Dos Santos V.A."/>
            <person name="Jensen O.N."/>
            <person name="Pelaez A.I."/>
            <person name="Sanchez J."/>
            <person name="Ferrer M."/>
        </authorList>
    </citation>
    <scope>NUCLEOTIDE SEQUENCE</scope>
</reference>
<keyword evidence="9" id="KW-0961">Cell wall biogenesis/degradation</keyword>
<dbReference type="SUPFAM" id="SSF55846">
    <property type="entry name" value="N-acetylmuramoyl-L-alanine amidase-like"/>
    <property type="match status" value="1"/>
</dbReference>
<dbReference type="CDD" id="cd06583">
    <property type="entry name" value="PGRP"/>
    <property type="match status" value="1"/>
</dbReference>
<accession>T0YZN8</accession>
<dbReference type="InterPro" id="IPR051206">
    <property type="entry name" value="NAMLAA_amidase_2"/>
</dbReference>
<evidence type="ECO:0000256" key="5">
    <source>
        <dbReference type="ARBA" id="ARBA00022490"/>
    </source>
</evidence>
<evidence type="ECO:0000259" key="12">
    <source>
        <dbReference type="Pfam" id="PF01510"/>
    </source>
</evidence>
<evidence type="ECO:0000256" key="11">
    <source>
        <dbReference type="ARBA" id="ARBA00042615"/>
    </source>
</evidence>
<gene>
    <name evidence="14" type="ORF">B1B_01719</name>
    <name evidence="13" type="ORF">B2A_11789</name>
</gene>
<evidence type="ECO:0000256" key="1">
    <source>
        <dbReference type="ARBA" id="ARBA00001561"/>
    </source>
</evidence>
<evidence type="ECO:0000256" key="6">
    <source>
        <dbReference type="ARBA" id="ARBA00022723"/>
    </source>
</evidence>
<evidence type="ECO:0000256" key="9">
    <source>
        <dbReference type="ARBA" id="ARBA00023316"/>
    </source>
</evidence>
<evidence type="ECO:0000256" key="2">
    <source>
        <dbReference type="ARBA" id="ARBA00001947"/>
    </source>
</evidence>
<keyword evidence="5" id="KW-0963">Cytoplasm</keyword>
<feature type="domain" description="N-acetylmuramoyl-L-alanine amidase" evidence="12">
    <location>
        <begin position="2"/>
        <end position="85"/>
    </location>
</feature>
<dbReference type="NCBIfam" id="NF008758">
    <property type="entry name" value="PRK11789.1"/>
    <property type="match status" value="1"/>
</dbReference>
<comment type="caution">
    <text evidence="13">The sequence shown here is derived from an EMBL/GenBank/DDBJ whole genome shotgun (WGS) entry which is preliminary data.</text>
</comment>
<evidence type="ECO:0000313" key="13">
    <source>
        <dbReference type="EMBL" id="EQD37417.1"/>
    </source>
</evidence>
<dbReference type="EMBL" id="AUZY01001072">
    <property type="protein sequence ID" value="EQD76361.1"/>
    <property type="molecule type" value="Genomic_DNA"/>
</dbReference>
<comment type="catalytic activity">
    <reaction evidence="1">
        <text>Hydrolyzes the link between N-acetylmuramoyl residues and L-amino acid residues in certain cell-wall glycopeptides.</text>
        <dbReference type="EC" id="3.5.1.28"/>
    </reaction>
</comment>
<evidence type="ECO:0000256" key="8">
    <source>
        <dbReference type="ARBA" id="ARBA00022833"/>
    </source>
</evidence>
<dbReference type="InterPro" id="IPR002502">
    <property type="entry name" value="Amidase_domain"/>
</dbReference>
<dbReference type="GO" id="GO:0071555">
    <property type="term" value="P:cell wall organization"/>
    <property type="evidence" value="ECO:0007669"/>
    <property type="project" value="UniProtKB-KW"/>
</dbReference>
<organism evidence="13">
    <name type="scientific">mine drainage metagenome</name>
    <dbReference type="NCBI Taxonomy" id="410659"/>
    <lineage>
        <taxon>unclassified sequences</taxon>
        <taxon>metagenomes</taxon>
        <taxon>ecological metagenomes</taxon>
    </lineage>
</organism>
<evidence type="ECO:0000256" key="3">
    <source>
        <dbReference type="ARBA" id="ARBA00004496"/>
    </source>
</evidence>
<dbReference type="GO" id="GO:0009253">
    <property type="term" value="P:peptidoglycan catabolic process"/>
    <property type="evidence" value="ECO:0007669"/>
    <property type="project" value="InterPro"/>
</dbReference>
<comment type="subcellular location">
    <subcellularLocation>
        <location evidence="3">Cytoplasm</location>
    </subcellularLocation>
</comment>
<keyword evidence="7" id="KW-0378">Hydrolase</keyword>
<dbReference type="PANTHER" id="PTHR30417">
    <property type="entry name" value="N-ACETYLMURAMOYL-L-ALANINE AMIDASE AMID"/>
    <property type="match status" value="1"/>
</dbReference>
<dbReference type="Pfam" id="PF01510">
    <property type="entry name" value="Amidase_2"/>
    <property type="match status" value="1"/>
</dbReference>
<name>T0YZN8_9ZZZZ</name>
<evidence type="ECO:0000313" key="14">
    <source>
        <dbReference type="EMBL" id="EQD76361.1"/>
    </source>
</evidence>
<keyword evidence="6" id="KW-0479">Metal-binding</keyword>
<comment type="cofactor">
    <cofactor evidence="2">
        <name>Zn(2+)</name>
        <dbReference type="ChEBI" id="CHEBI:29105"/>
    </cofactor>
</comment>
<dbReference type="InterPro" id="IPR036505">
    <property type="entry name" value="Amidase/PGRP_sf"/>
</dbReference>
<dbReference type="Gene3D" id="3.40.80.10">
    <property type="entry name" value="Peptidoglycan recognition protein-like"/>
    <property type="match status" value="1"/>
</dbReference>
<dbReference type="EC" id="3.5.1.28" evidence="4"/>